<accession>A0ABQ7GEK4</accession>
<feature type="compositionally biased region" description="Basic and acidic residues" evidence="1">
    <location>
        <begin position="670"/>
        <end position="681"/>
    </location>
</feature>
<sequence>MLTGCHAHAAMLPGSYAATLTGSQAAMLALTNCRAHRLTGSMLKGLQAAKLTLTGCHAHTAMLTGLQAAMLALTSCNAHRPTGCHAHRLTGSQAARLTGCHAHAAVLTDCHANRLTSCLAHRLTGCHAEAATLIGSQAATSTGSQATLFTLSCSRKLTGSRQAHRLPCSLSISLATGWALLSLMLRVCGCSLLPLLPTIARVLGDLLRRVCVLGPAGLAAHPPAVRAAAYHAARAACEARGVGAMRLLGDVCMGAVSVELYGWAVQAEGGAGGQAHHMGGGMSGRGGGSSKHAAKRAKLMGAAEAVESAELDAMSFHVAAAASAAAHRLAQGHPRTAAAACPAAAPGLIQPQQGASSKSASGSAVPATVTAGLASLRAAALRALLASLLAPCSPGSRPPFLSQALQLFREGAAGGGGAFHPEVAAVCRNAGAQVEALLHPRALPISVVQPSAYAGLQELAPLPRPRMWTVLDPTPALALRTPPALSNGPPLGQSPAAHASSLAAATAAAAKGGAAAGTGGLSGDAHQQQGLLDPKVQNPQQEQSISLATTEAFKQAQGALSGTAHGGEQGSGARDRHGGEQGLGAREDTALDRAGNENVGGHKAGKQDEPADGRTKGGRSSERGWAGKNTGDVRMKEAVQQLQQQPQQHQQQHQHQHQQPQLQQAEGDSEGEKEKEGKEGRGLPVLQGEQTQGKGGQALAYHKPESQAPIAAGLGAKVTGGRLAGESSDSEGSLPDIDSGGEQGSSDDEDSEDDDMEG</sequence>
<proteinExistence type="predicted"/>
<gene>
    <name evidence="2" type="ORF">DUNSADRAFT_10748</name>
</gene>
<comment type="caution">
    <text evidence="2">The sequence shown here is derived from an EMBL/GenBank/DDBJ whole genome shotgun (WGS) entry which is preliminary data.</text>
</comment>
<dbReference type="Proteomes" id="UP000815325">
    <property type="component" value="Unassembled WGS sequence"/>
</dbReference>
<keyword evidence="3" id="KW-1185">Reference proteome</keyword>
<reference evidence="2" key="1">
    <citation type="submission" date="2017-08" db="EMBL/GenBank/DDBJ databases">
        <authorList>
            <person name="Polle J.E."/>
            <person name="Barry K."/>
            <person name="Cushman J."/>
            <person name="Schmutz J."/>
            <person name="Tran D."/>
            <person name="Hathwaick L.T."/>
            <person name="Yim W.C."/>
            <person name="Jenkins J."/>
            <person name="Mckie-Krisberg Z.M."/>
            <person name="Prochnik S."/>
            <person name="Lindquist E."/>
            <person name="Dockter R.B."/>
            <person name="Adam C."/>
            <person name="Molina H."/>
            <person name="Bunkerborg J."/>
            <person name="Jin E."/>
            <person name="Buchheim M."/>
            <person name="Magnuson J."/>
        </authorList>
    </citation>
    <scope>NUCLEOTIDE SEQUENCE</scope>
    <source>
        <strain evidence="2">CCAP 19/18</strain>
    </source>
</reference>
<dbReference type="PANTHER" id="PTHR34105:SF1">
    <property type="entry name" value="PROLINE-, GLUTAMIC ACID- AND LEUCINE-RICH PROTEIN 1"/>
    <property type="match status" value="1"/>
</dbReference>
<evidence type="ECO:0000313" key="3">
    <source>
        <dbReference type="Proteomes" id="UP000815325"/>
    </source>
</evidence>
<feature type="region of interest" description="Disordered" evidence="1">
    <location>
        <begin position="558"/>
        <end position="706"/>
    </location>
</feature>
<feature type="compositionally biased region" description="Basic and acidic residues" evidence="1">
    <location>
        <begin position="573"/>
        <end position="595"/>
    </location>
</feature>
<name>A0ABQ7GEK4_DUNSA</name>
<protein>
    <submittedName>
        <fullName evidence="2">Uncharacterized protein</fullName>
    </submittedName>
</protein>
<organism evidence="2 3">
    <name type="scientific">Dunaliella salina</name>
    <name type="common">Green alga</name>
    <name type="synonym">Protococcus salinus</name>
    <dbReference type="NCBI Taxonomy" id="3046"/>
    <lineage>
        <taxon>Eukaryota</taxon>
        <taxon>Viridiplantae</taxon>
        <taxon>Chlorophyta</taxon>
        <taxon>core chlorophytes</taxon>
        <taxon>Chlorophyceae</taxon>
        <taxon>CS clade</taxon>
        <taxon>Chlamydomonadales</taxon>
        <taxon>Dunaliellaceae</taxon>
        <taxon>Dunaliella</taxon>
    </lineage>
</organism>
<feature type="compositionally biased region" description="Low complexity" evidence="1">
    <location>
        <begin position="640"/>
        <end position="664"/>
    </location>
</feature>
<evidence type="ECO:0000256" key="1">
    <source>
        <dbReference type="SAM" id="MobiDB-lite"/>
    </source>
</evidence>
<feature type="compositionally biased region" description="Acidic residues" evidence="1">
    <location>
        <begin position="745"/>
        <end position="758"/>
    </location>
</feature>
<feature type="region of interest" description="Disordered" evidence="1">
    <location>
        <begin position="719"/>
        <end position="758"/>
    </location>
</feature>
<dbReference type="EMBL" id="MU069833">
    <property type="protein sequence ID" value="KAF5833042.1"/>
    <property type="molecule type" value="Genomic_DNA"/>
</dbReference>
<dbReference type="PANTHER" id="PTHR34105">
    <property type="entry name" value="PROLINE-, GLUTAMIC ACID- AND LEUCINE-RICH PROTEIN 1"/>
    <property type="match status" value="1"/>
</dbReference>
<feature type="compositionally biased region" description="Basic and acidic residues" evidence="1">
    <location>
        <begin position="605"/>
        <end position="622"/>
    </location>
</feature>
<evidence type="ECO:0000313" key="2">
    <source>
        <dbReference type="EMBL" id="KAF5833042.1"/>
    </source>
</evidence>